<feature type="coiled-coil region" evidence="1">
    <location>
        <begin position="39"/>
        <end position="66"/>
    </location>
</feature>
<evidence type="ECO:0000256" key="1">
    <source>
        <dbReference type="SAM" id="Coils"/>
    </source>
</evidence>
<dbReference type="AlphaFoldDB" id="A0AAE1FLJ0"/>
<reference evidence="2" key="1">
    <citation type="submission" date="2023-10" db="EMBL/GenBank/DDBJ databases">
        <title>Genome assemblies of two species of porcelain crab, Petrolisthes cinctipes and Petrolisthes manimaculis (Anomura: Porcellanidae).</title>
        <authorList>
            <person name="Angst P."/>
        </authorList>
    </citation>
    <scope>NUCLEOTIDE SEQUENCE</scope>
    <source>
        <strain evidence="2">PB745_01</strain>
        <tissue evidence="2">Gill</tissue>
    </source>
</reference>
<evidence type="ECO:0000313" key="3">
    <source>
        <dbReference type="Proteomes" id="UP001286313"/>
    </source>
</evidence>
<accession>A0AAE1FLJ0</accession>
<evidence type="ECO:0000313" key="2">
    <source>
        <dbReference type="EMBL" id="KAK3875861.1"/>
    </source>
</evidence>
<proteinExistence type="predicted"/>
<protein>
    <submittedName>
        <fullName evidence="2">Uncharacterized protein</fullName>
    </submittedName>
</protein>
<sequence length="120" mass="13725">MPGMRLINLTTVSHKRHYTALLLYLHAKIATRTMVSRGESETQRLRQQMEEQLDRLVAQLADLEECRHRFTLPTHRNDDPEFPITESSGCSELAILVTPQSSVGNTQHWYPVLPVTGIFP</sequence>
<comment type="caution">
    <text evidence="2">The sequence shown here is derived from an EMBL/GenBank/DDBJ whole genome shotgun (WGS) entry which is preliminary data.</text>
</comment>
<keyword evidence="3" id="KW-1185">Reference proteome</keyword>
<gene>
    <name evidence="2" type="ORF">Pcinc_019291</name>
</gene>
<keyword evidence="1" id="KW-0175">Coiled coil</keyword>
<dbReference type="Proteomes" id="UP001286313">
    <property type="component" value="Unassembled WGS sequence"/>
</dbReference>
<organism evidence="2 3">
    <name type="scientific">Petrolisthes cinctipes</name>
    <name type="common">Flat porcelain crab</name>
    <dbReference type="NCBI Taxonomy" id="88211"/>
    <lineage>
        <taxon>Eukaryota</taxon>
        <taxon>Metazoa</taxon>
        <taxon>Ecdysozoa</taxon>
        <taxon>Arthropoda</taxon>
        <taxon>Crustacea</taxon>
        <taxon>Multicrustacea</taxon>
        <taxon>Malacostraca</taxon>
        <taxon>Eumalacostraca</taxon>
        <taxon>Eucarida</taxon>
        <taxon>Decapoda</taxon>
        <taxon>Pleocyemata</taxon>
        <taxon>Anomura</taxon>
        <taxon>Galatheoidea</taxon>
        <taxon>Porcellanidae</taxon>
        <taxon>Petrolisthes</taxon>
    </lineage>
</organism>
<name>A0AAE1FLJ0_PETCI</name>
<dbReference type="EMBL" id="JAWQEG010001907">
    <property type="protein sequence ID" value="KAK3875861.1"/>
    <property type="molecule type" value="Genomic_DNA"/>
</dbReference>